<gene>
    <name evidence="1" type="ORF">PR048_000896</name>
</gene>
<proteinExistence type="predicted"/>
<evidence type="ECO:0000313" key="1">
    <source>
        <dbReference type="EMBL" id="KAJ8895560.1"/>
    </source>
</evidence>
<evidence type="ECO:0000313" key="2">
    <source>
        <dbReference type="Proteomes" id="UP001159363"/>
    </source>
</evidence>
<keyword evidence="2" id="KW-1185">Reference proteome</keyword>
<comment type="caution">
    <text evidence="1">The sequence shown here is derived from an EMBL/GenBank/DDBJ whole genome shotgun (WGS) entry which is preliminary data.</text>
</comment>
<name>A0ABQ9IFU9_9NEOP</name>
<sequence>MASIVNIPTPLILTGNAAANWATFKPNFEIYIIASGNVDKPDIVKVALLLNIIDQYVIDVYNTFNLSTADKQSYKNVIQAFDDYTTPRRNVAYERTNKSIHHRPKLTGHVMRIWGTGRIPHSGNTKYNAEGIPSMTRRMHIRASNYTMPNIGGKQIPNYSCASE</sequence>
<reference evidence="1 2" key="1">
    <citation type="submission" date="2023-02" db="EMBL/GenBank/DDBJ databases">
        <title>LHISI_Scaffold_Assembly.</title>
        <authorList>
            <person name="Stuart O.P."/>
            <person name="Cleave R."/>
            <person name="Magrath M.J.L."/>
            <person name="Mikheyev A.S."/>
        </authorList>
    </citation>
    <scope>NUCLEOTIDE SEQUENCE [LARGE SCALE GENOMIC DNA]</scope>
    <source>
        <strain evidence="1">Daus_M_001</strain>
        <tissue evidence="1">Leg muscle</tissue>
    </source>
</reference>
<organism evidence="1 2">
    <name type="scientific">Dryococelus australis</name>
    <dbReference type="NCBI Taxonomy" id="614101"/>
    <lineage>
        <taxon>Eukaryota</taxon>
        <taxon>Metazoa</taxon>
        <taxon>Ecdysozoa</taxon>
        <taxon>Arthropoda</taxon>
        <taxon>Hexapoda</taxon>
        <taxon>Insecta</taxon>
        <taxon>Pterygota</taxon>
        <taxon>Neoptera</taxon>
        <taxon>Polyneoptera</taxon>
        <taxon>Phasmatodea</taxon>
        <taxon>Verophasmatodea</taxon>
        <taxon>Anareolatae</taxon>
        <taxon>Phasmatidae</taxon>
        <taxon>Eurycanthinae</taxon>
        <taxon>Dryococelus</taxon>
    </lineage>
</organism>
<dbReference type="Proteomes" id="UP001159363">
    <property type="component" value="Chromosome 1"/>
</dbReference>
<dbReference type="EMBL" id="JARBHB010000001">
    <property type="protein sequence ID" value="KAJ8895560.1"/>
    <property type="molecule type" value="Genomic_DNA"/>
</dbReference>
<accession>A0ABQ9IFU9</accession>
<protein>
    <submittedName>
        <fullName evidence="1">Uncharacterized protein</fullName>
    </submittedName>
</protein>